<organism evidence="2 3">
    <name type="scientific">Subdoligranulum variabile DSM 15176</name>
    <dbReference type="NCBI Taxonomy" id="411471"/>
    <lineage>
        <taxon>Bacteria</taxon>
        <taxon>Bacillati</taxon>
        <taxon>Bacillota</taxon>
        <taxon>Clostridia</taxon>
        <taxon>Eubacteriales</taxon>
        <taxon>Oscillospiraceae</taxon>
        <taxon>Subdoligranulum</taxon>
    </lineage>
</organism>
<dbReference type="Proteomes" id="UP000003438">
    <property type="component" value="Unassembled WGS sequence"/>
</dbReference>
<reference evidence="2" key="1">
    <citation type="submission" date="2009-12" db="EMBL/GenBank/DDBJ databases">
        <authorList>
            <person name="Weinstock G."/>
            <person name="Sodergren E."/>
            <person name="Clifton S."/>
            <person name="Fulton L."/>
            <person name="Fulton B."/>
            <person name="Courtney L."/>
            <person name="Fronick C."/>
            <person name="Harrison M."/>
            <person name="Strong C."/>
            <person name="Farmer C."/>
            <person name="Delahaunty K."/>
            <person name="Markovic C."/>
            <person name="Hall O."/>
            <person name="Minx P."/>
            <person name="Tomlinson C."/>
            <person name="Mitreva M."/>
            <person name="Nelson J."/>
            <person name="Hou S."/>
            <person name="Wollam A."/>
            <person name="Pepin K.H."/>
            <person name="Johnson M."/>
            <person name="Bhonagiri V."/>
            <person name="Nash W.E."/>
            <person name="Warren W."/>
            <person name="Chinwalla A."/>
            <person name="Mardis E.R."/>
            <person name="Wilson R.K."/>
        </authorList>
    </citation>
    <scope>NUCLEOTIDE SEQUENCE [LARGE SCALE GENOMIC DNA]</scope>
    <source>
        <strain evidence="2">DSM 15176</strain>
    </source>
</reference>
<dbReference type="AlphaFoldDB" id="D1PPT2"/>
<proteinExistence type="predicted"/>
<name>D1PPT2_9FIRM</name>
<comment type="caution">
    <text evidence="2">The sequence shown here is derived from an EMBL/GenBank/DDBJ whole genome shotgun (WGS) entry which is preliminary data.</text>
</comment>
<dbReference type="HOGENOM" id="CLU_3206097_0_0_9"/>
<dbReference type="STRING" id="411471.SUBVAR_06399"/>
<feature type="region of interest" description="Disordered" evidence="1">
    <location>
        <begin position="1"/>
        <end position="45"/>
    </location>
</feature>
<sequence length="45" mass="4682">MPGLPAENLQNPQRSSAPFGHFAGSKNAAPGSGRGGKPYSIFIIR</sequence>
<evidence type="ECO:0000313" key="2">
    <source>
        <dbReference type="EMBL" id="EFB75278.1"/>
    </source>
</evidence>
<dbReference type="EMBL" id="ACBY02000029">
    <property type="protein sequence ID" value="EFB75278.1"/>
    <property type="molecule type" value="Genomic_DNA"/>
</dbReference>
<accession>D1PPT2</accession>
<keyword evidence="3" id="KW-1185">Reference proteome</keyword>
<evidence type="ECO:0000256" key="1">
    <source>
        <dbReference type="SAM" id="MobiDB-lite"/>
    </source>
</evidence>
<gene>
    <name evidence="2" type="ORF">SUBVAR_06399</name>
</gene>
<protein>
    <submittedName>
        <fullName evidence="2">Uncharacterized protein</fullName>
    </submittedName>
</protein>
<evidence type="ECO:0000313" key="3">
    <source>
        <dbReference type="Proteomes" id="UP000003438"/>
    </source>
</evidence>